<dbReference type="KEGG" id="dbk:DGMP_01310"/>
<dbReference type="InterPro" id="IPR051398">
    <property type="entry name" value="Polysacch_Deacetylase"/>
</dbReference>
<name>A0A8D5FII3_9BACT</name>
<evidence type="ECO:0000313" key="3">
    <source>
        <dbReference type="Proteomes" id="UP000826725"/>
    </source>
</evidence>
<sequence>MQNVPVLMYHALEDQDHPAHAKDPGEQLYILHKDTFYSQMKYLFENAFKVFLLEDLLQLEQWPEHAVVLTFDDGHESNYTIALPVLEQFGFKAHFFITTDWINTPGFLNTTEILKLVEKGMKIGSHGTSHSYFNEMELPRAEKELAQSKLLLEHCTDSLITSFSAPGGRMNANTVKIAERIGYNLLCTSEFALFTLNNKFRPVPRIPVKAGMDMAVFKKIVHKDANLIQRYKLKSSILSSLKKLLGNTFYEKLRITLLNRK</sequence>
<dbReference type="AlphaFoldDB" id="A0A8D5FII3"/>
<keyword evidence="3" id="KW-1185">Reference proteome</keyword>
<dbReference type="Proteomes" id="UP000826725">
    <property type="component" value="Chromosome"/>
</dbReference>
<dbReference type="CDD" id="cd10918">
    <property type="entry name" value="CE4_NodB_like_5s_6s"/>
    <property type="match status" value="1"/>
</dbReference>
<evidence type="ECO:0000313" key="2">
    <source>
        <dbReference type="EMBL" id="BCL59438.1"/>
    </source>
</evidence>
<dbReference type="EMBL" id="AP024086">
    <property type="protein sequence ID" value="BCL59438.1"/>
    <property type="molecule type" value="Genomic_DNA"/>
</dbReference>
<feature type="domain" description="NodB homology" evidence="1">
    <location>
        <begin position="65"/>
        <end position="261"/>
    </location>
</feature>
<reference evidence="2" key="1">
    <citation type="submission" date="2020-09" db="EMBL/GenBank/DDBJ databases">
        <title>Desulfogranum mesoprofundum gen. nov., sp. nov., a novel mesophilic, sulfate-reducing chemolithoautotroph isolated from a deep-sea hydrothermal vent chimney in the Suiyo Seamount.</title>
        <authorList>
            <person name="Hashimoto Y."/>
            <person name="Nakagawa S."/>
        </authorList>
    </citation>
    <scope>NUCLEOTIDE SEQUENCE</scope>
    <source>
        <strain evidence="2">KT2</strain>
    </source>
</reference>
<dbReference type="InterPro" id="IPR002509">
    <property type="entry name" value="NODB_dom"/>
</dbReference>
<evidence type="ECO:0000259" key="1">
    <source>
        <dbReference type="PROSITE" id="PS51677"/>
    </source>
</evidence>
<dbReference type="Pfam" id="PF01522">
    <property type="entry name" value="Polysacc_deac_1"/>
    <property type="match status" value="1"/>
</dbReference>
<proteinExistence type="predicted"/>
<dbReference type="GO" id="GO:0005975">
    <property type="term" value="P:carbohydrate metabolic process"/>
    <property type="evidence" value="ECO:0007669"/>
    <property type="project" value="InterPro"/>
</dbReference>
<dbReference type="GO" id="GO:0016810">
    <property type="term" value="F:hydrolase activity, acting on carbon-nitrogen (but not peptide) bonds"/>
    <property type="evidence" value="ECO:0007669"/>
    <property type="project" value="InterPro"/>
</dbReference>
<protein>
    <recommendedName>
        <fullName evidence="1">NodB homology domain-containing protein</fullName>
    </recommendedName>
</protein>
<dbReference type="PROSITE" id="PS51677">
    <property type="entry name" value="NODB"/>
    <property type="match status" value="1"/>
</dbReference>
<gene>
    <name evidence="2" type="ORF">DGMP_01310</name>
</gene>
<dbReference type="PANTHER" id="PTHR34216">
    <property type="match status" value="1"/>
</dbReference>
<organism evidence="2 3">
    <name type="scientific">Desulfomarina profundi</name>
    <dbReference type="NCBI Taxonomy" id="2772557"/>
    <lineage>
        <taxon>Bacteria</taxon>
        <taxon>Pseudomonadati</taxon>
        <taxon>Thermodesulfobacteriota</taxon>
        <taxon>Desulfobulbia</taxon>
        <taxon>Desulfobulbales</taxon>
        <taxon>Desulfobulbaceae</taxon>
        <taxon>Desulfomarina</taxon>
    </lineage>
</organism>
<accession>A0A8D5FII3</accession>
<dbReference type="PANTHER" id="PTHR34216:SF3">
    <property type="entry name" value="POLY-BETA-1,6-N-ACETYL-D-GLUCOSAMINE N-DEACETYLASE"/>
    <property type="match status" value="1"/>
</dbReference>